<dbReference type="InterPro" id="IPR024867">
    <property type="entry name" value="NFRKB"/>
</dbReference>
<reference evidence="5" key="1">
    <citation type="journal article" date="2015" name="Nat. Genet.">
        <title>The pineapple genome and the evolution of CAM photosynthesis.</title>
        <authorList>
            <person name="Ming R."/>
            <person name="VanBuren R."/>
            <person name="Wai C.M."/>
            <person name="Tang H."/>
            <person name="Schatz M.C."/>
            <person name="Bowers J.E."/>
            <person name="Lyons E."/>
            <person name="Wang M.L."/>
            <person name="Chen J."/>
            <person name="Biggers E."/>
            <person name="Zhang J."/>
            <person name="Huang L."/>
            <person name="Zhang L."/>
            <person name="Miao W."/>
            <person name="Zhang J."/>
            <person name="Ye Z."/>
            <person name="Miao C."/>
            <person name="Lin Z."/>
            <person name="Wang H."/>
            <person name="Zhou H."/>
            <person name="Yim W.C."/>
            <person name="Priest H.D."/>
            <person name="Zheng C."/>
            <person name="Woodhouse M."/>
            <person name="Edger P.P."/>
            <person name="Guyot R."/>
            <person name="Guo H.B."/>
            <person name="Guo H."/>
            <person name="Zheng G."/>
            <person name="Singh R."/>
            <person name="Sharma A."/>
            <person name="Min X."/>
            <person name="Zheng Y."/>
            <person name="Lee H."/>
            <person name="Gurtowski J."/>
            <person name="Sedlazeck F.J."/>
            <person name="Harkess A."/>
            <person name="McKain M.R."/>
            <person name="Liao Z."/>
            <person name="Fang J."/>
            <person name="Liu J."/>
            <person name="Zhang X."/>
            <person name="Zhang Q."/>
            <person name="Hu W."/>
            <person name="Qin Y."/>
            <person name="Wang K."/>
            <person name="Chen L.Y."/>
            <person name="Shirley N."/>
            <person name="Lin Y.R."/>
            <person name="Liu L.Y."/>
            <person name="Hernandez A.G."/>
            <person name="Wright C.L."/>
            <person name="Bulone V."/>
            <person name="Tuskan G.A."/>
            <person name="Heath K."/>
            <person name="Zee F."/>
            <person name="Moore P.H."/>
            <person name="Sunkar R."/>
            <person name="Leebens-Mack J.H."/>
            <person name="Mockler T."/>
            <person name="Bennetzen J.L."/>
            <person name="Freeling M."/>
            <person name="Sankoff D."/>
            <person name="Paterson A.H."/>
            <person name="Zhu X."/>
            <person name="Yang X."/>
            <person name="Smith J.A."/>
            <person name="Cushman J.C."/>
            <person name="Paull R.E."/>
            <person name="Yu Q."/>
        </authorList>
    </citation>
    <scope>NUCLEOTIDE SEQUENCE [LARGE SCALE GENOMIC DNA]</scope>
    <source>
        <strain evidence="5">cv. F153</strain>
    </source>
</reference>
<dbReference type="InterPro" id="IPR044867">
    <property type="entry name" value="DEUBAD_dom"/>
</dbReference>
<accession>A0A6P5GIH2</accession>
<dbReference type="Pfam" id="PF25793">
    <property type="entry name" value="WHD_2nd_NFRKB"/>
    <property type="match status" value="1"/>
</dbReference>
<feature type="region of interest" description="Disordered" evidence="3">
    <location>
        <begin position="23"/>
        <end position="73"/>
    </location>
</feature>
<evidence type="ECO:0000313" key="5">
    <source>
        <dbReference type="Proteomes" id="UP000515123"/>
    </source>
</evidence>
<evidence type="ECO:0000313" key="6">
    <source>
        <dbReference type="RefSeq" id="XP_020107739.1"/>
    </source>
</evidence>
<proteinExistence type="predicted"/>
<protein>
    <submittedName>
        <fullName evidence="6">Uncharacterized protein LOC109723690 isoform X1</fullName>
    </submittedName>
</protein>
<keyword evidence="2" id="KW-0539">Nucleus</keyword>
<keyword evidence="5" id="KW-1185">Reference proteome</keyword>
<dbReference type="PANTHER" id="PTHR13052:SF0">
    <property type="entry name" value="DNA-BINDING PROTEIN-LIKE"/>
    <property type="match status" value="1"/>
</dbReference>
<feature type="region of interest" description="Disordered" evidence="3">
    <location>
        <begin position="1144"/>
        <end position="1167"/>
    </location>
</feature>
<dbReference type="RefSeq" id="XP_020107739.1">
    <property type="nucleotide sequence ID" value="XM_020252150.1"/>
</dbReference>
<comment type="subcellular location">
    <subcellularLocation>
        <location evidence="1">Nucleus</location>
    </subcellularLocation>
</comment>
<name>A0A6P5GIH2_ANACO</name>
<sequence length="1167" mass="131574">MFTTVLSGVGGVGSMAIVKNNFRVSRSGEDTSPGTASSSTEDDDEALRTVSDEEQEEDSSGSDDWSDLDSGMESDELDLSELGDAMTELCQVGNQSCSIPLELYDLPDLGSVLSLDTWNETLTEEERFALSANLPDMDQETFALTLHELFSGKNFHFRSPLITLFERLKGGLCDPRMVLYRGGLNFFQRRRHYCHLRKYQNSMVGSLIQIRDAWKNCEGYGIQERLQLLNILRKQRALGYERDGHGESELESDDSVDRFQPKPIKTKRFKPSYDRIASEKVKFGKENKKGVLRVSAPIYPLTKTIGMQRSWDTTRESTEIRAGLKTGKKQELVRKYQRGMYEEEEVEPYYKVNGRSGDQAVTIASYDPHSFDPSKNTRYSVTNWAFPSVEGQNRLMPHKTRLEDAVSLDRSVKSNEWSVRSKKGKIEDEYNGVKTRVVYDPKVESYRSFLPMQMDHTAKMTQRKVGDKFSKYDGMGLEYSEETESDSSEQAENCGDWNSLAEIESRHYGVVKPIYDSTKASKHVNTGRKSKADILPYPIKGKNKGKTSDPSFLDDVKLIKKSQVPQLDEKMQSLLTNTFNGERKRKGLAVDLDHHMQPVNYLPNYGTSMLDEKEEKLDESEMMMKRSAYKTQVSDAQVSEPSLLARKSVSKKGKGKVDAIQLEEGDETFNAQSNQKQQPDDAIVTKKKGKKKADAAADFVTVVGPDQIIPEKSTADIEPEKPQKKEFTLITPTIHSGFSFSIIHLLSAVRKAMTTQTDEQKDLPSLTVLEIVNRVRSNPGDPCILETQEPLQDLVRGVLRILSSKTAPLAAKGWRPLVQYEKSNKSWSWIGPLTPSSSDNEEETSPDTWGMPYKVLVKLVDAFANWLKSGQETLRQIGSLPPPPASMLSNLDEKERFKDLRAQKSLNTISPSSDEIRAYFRREELLRYSVPDRAFSYTAADGRKSIVAPLRRGGGKPTSKARDHFMLKPDRPPHVTILCLVRDAAARLPGSIGTRADVCTLIRDSQYIVEDVTDAQVNQVVSGALDRLHYERDPCVQFDSERKLWVYLHKDREEEDFEDDGTSSTKKWKRQRKDVTENSDVGTVNDGDADGNVDLPAVKGEENSEIIYNNMRTDAENVNSSTTWEALQFNPLKENNMVCQENSTTEDFDDEAFSRGRPIGLPGASLL</sequence>
<feature type="compositionally biased region" description="Polar residues" evidence="3">
    <location>
        <begin position="30"/>
        <end position="39"/>
    </location>
</feature>
<dbReference type="CDD" id="cd21865">
    <property type="entry name" value="DEUBAD_NFRKB"/>
    <property type="match status" value="1"/>
</dbReference>
<organism evidence="5 6">
    <name type="scientific">Ananas comosus</name>
    <name type="common">Pineapple</name>
    <name type="synonym">Ananas ananas</name>
    <dbReference type="NCBI Taxonomy" id="4615"/>
    <lineage>
        <taxon>Eukaryota</taxon>
        <taxon>Viridiplantae</taxon>
        <taxon>Streptophyta</taxon>
        <taxon>Embryophyta</taxon>
        <taxon>Tracheophyta</taxon>
        <taxon>Spermatophyta</taxon>
        <taxon>Magnoliopsida</taxon>
        <taxon>Liliopsida</taxon>
        <taxon>Poales</taxon>
        <taxon>Bromeliaceae</taxon>
        <taxon>Bromelioideae</taxon>
        <taxon>Ananas</taxon>
    </lineage>
</organism>
<evidence type="ECO:0000256" key="2">
    <source>
        <dbReference type="ARBA" id="ARBA00023242"/>
    </source>
</evidence>
<dbReference type="AlphaFoldDB" id="A0A6P5GIH2"/>
<gene>
    <name evidence="6" type="primary">LOC109723690</name>
</gene>
<evidence type="ECO:0000259" key="4">
    <source>
        <dbReference type="PROSITE" id="PS51916"/>
    </source>
</evidence>
<evidence type="ECO:0000256" key="3">
    <source>
        <dbReference type="SAM" id="MobiDB-lite"/>
    </source>
</evidence>
<dbReference type="PANTHER" id="PTHR13052">
    <property type="entry name" value="NFRKB-RELATED"/>
    <property type="match status" value="1"/>
</dbReference>
<dbReference type="GeneID" id="109723690"/>
<dbReference type="InterPro" id="IPR057748">
    <property type="entry name" value="NFRKB_WH_2"/>
</dbReference>
<dbReference type="OrthoDB" id="70874at2759"/>
<evidence type="ECO:0000256" key="1">
    <source>
        <dbReference type="ARBA" id="ARBA00004123"/>
    </source>
</evidence>
<dbReference type="PROSITE" id="PS51916">
    <property type="entry name" value="DEUBAD"/>
    <property type="match status" value="1"/>
</dbReference>
<reference evidence="6" key="2">
    <citation type="submission" date="2025-08" db="UniProtKB">
        <authorList>
            <consortium name="RefSeq"/>
        </authorList>
    </citation>
    <scope>IDENTIFICATION</scope>
    <source>
        <tissue evidence="6">Leaf</tissue>
    </source>
</reference>
<dbReference type="Proteomes" id="UP000515123">
    <property type="component" value="Linkage group 18"/>
</dbReference>
<feature type="compositionally biased region" description="Acidic residues" evidence="3">
    <location>
        <begin position="52"/>
        <end position="73"/>
    </location>
</feature>
<feature type="domain" description="DEUBAD" evidence="4">
    <location>
        <begin position="100"/>
        <end position="213"/>
    </location>
</feature>
<dbReference type="GO" id="GO:0031011">
    <property type="term" value="C:Ino80 complex"/>
    <property type="evidence" value="ECO:0007669"/>
    <property type="project" value="InterPro"/>
</dbReference>
<feature type="region of interest" description="Disordered" evidence="3">
    <location>
        <begin position="1055"/>
        <end position="1096"/>
    </location>
</feature>